<evidence type="ECO:0000313" key="2">
    <source>
        <dbReference type="EMBL" id="GHI11970.1"/>
    </source>
</evidence>
<keyword evidence="1" id="KW-0472">Membrane</keyword>
<dbReference type="GeneID" id="86957679"/>
<keyword evidence="3" id="KW-1185">Reference proteome</keyword>
<reference evidence="3" key="1">
    <citation type="submission" date="2020-09" db="EMBL/GenBank/DDBJ databases">
        <title>Whole genome shotgun sequence of Streptomyces cinnamonensis NBRC 15873.</title>
        <authorList>
            <person name="Komaki H."/>
            <person name="Tamura T."/>
        </authorList>
    </citation>
    <scope>NUCLEOTIDE SEQUENCE [LARGE SCALE GENOMIC DNA]</scope>
    <source>
        <strain evidence="3">NBRC 15873</strain>
    </source>
</reference>
<accession>A0ABQ3NGR2</accession>
<sequence>MARALKWLVLTMGVACVAIGLGHVALGNAAVPGIGAAGATVDSLGRFLGAAFAGYGLAWIWAARQSPIPAGVVRWLAAVLLLGAAGRLLSLAVHGWPHGFQVGLLVVELVLPPLYFLLAGADERARPPIKIINGAE</sequence>
<protein>
    <recommendedName>
        <fullName evidence="4">DUF4345 domain-containing protein</fullName>
    </recommendedName>
</protein>
<feature type="transmembrane region" description="Helical" evidence="1">
    <location>
        <begin position="102"/>
        <end position="121"/>
    </location>
</feature>
<evidence type="ECO:0008006" key="4">
    <source>
        <dbReference type="Google" id="ProtNLM"/>
    </source>
</evidence>
<comment type="caution">
    <text evidence="2">The sequence shown here is derived from an EMBL/GenBank/DDBJ whole genome shotgun (WGS) entry which is preliminary data.</text>
</comment>
<organism evidence="2 3">
    <name type="scientific">Streptomyces virginiae</name>
    <name type="common">Streptomyces cinnamonensis</name>
    <dbReference type="NCBI Taxonomy" id="1961"/>
    <lineage>
        <taxon>Bacteria</taxon>
        <taxon>Bacillati</taxon>
        <taxon>Actinomycetota</taxon>
        <taxon>Actinomycetes</taxon>
        <taxon>Kitasatosporales</taxon>
        <taxon>Streptomycetaceae</taxon>
        <taxon>Streptomyces</taxon>
    </lineage>
</organism>
<evidence type="ECO:0000256" key="1">
    <source>
        <dbReference type="SAM" id="Phobius"/>
    </source>
</evidence>
<gene>
    <name evidence="2" type="ORF">Scinn_14330</name>
</gene>
<feature type="transmembrane region" description="Helical" evidence="1">
    <location>
        <begin position="75"/>
        <end position="96"/>
    </location>
</feature>
<dbReference type="EMBL" id="BNDV01000002">
    <property type="protein sequence ID" value="GHI11970.1"/>
    <property type="molecule type" value="Genomic_DNA"/>
</dbReference>
<keyword evidence="1" id="KW-0812">Transmembrane</keyword>
<dbReference type="Proteomes" id="UP000660554">
    <property type="component" value="Unassembled WGS sequence"/>
</dbReference>
<dbReference type="RefSeq" id="WP_053628560.1">
    <property type="nucleotide sequence ID" value="NZ_BMRU01000020.1"/>
</dbReference>
<proteinExistence type="predicted"/>
<keyword evidence="1" id="KW-1133">Transmembrane helix</keyword>
<dbReference type="Pfam" id="PF14248">
    <property type="entry name" value="DUF4345"/>
    <property type="match status" value="1"/>
</dbReference>
<feature type="transmembrane region" description="Helical" evidence="1">
    <location>
        <begin position="45"/>
        <end position="63"/>
    </location>
</feature>
<evidence type="ECO:0000313" key="3">
    <source>
        <dbReference type="Proteomes" id="UP000660554"/>
    </source>
</evidence>
<name>A0ABQ3NGR2_STRVG</name>
<dbReference type="InterPro" id="IPR025597">
    <property type="entry name" value="DUF4345"/>
</dbReference>